<dbReference type="OMA" id="FRTEEFH"/>
<keyword evidence="3" id="KW-0472">Membrane</keyword>
<dbReference type="Gene3D" id="3.40.50.300">
    <property type="entry name" value="P-loop containing nucleotide triphosphate hydrolases"/>
    <property type="match status" value="1"/>
</dbReference>
<proteinExistence type="predicted"/>
<dbReference type="RefSeq" id="XP_055896044.1">
    <property type="nucleotide sequence ID" value="XM_056040069.1"/>
</dbReference>
<feature type="transmembrane region" description="Helical" evidence="3">
    <location>
        <begin position="29"/>
        <end position="48"/>
    </location>
</feature>
<dbReference type="PANTHER" id="PTHR19229">
    <property type="entry name" value="ATP-BINDING CASSETTE TRANSPORTER SUBFAMILY A ABCA"/>
    <property type="match status" value="1"/>
</dbReference>
<feature type="transmembrane region" description="Helical" evidence="3">
    <location>
        <begin position="68"/>
        <end position="89"/>
    </location>
</feature>
<name>A0A9W3B9D5_BIOGL</name>
<dbReference type="OrthoDB" id="6141890at2759"/>
<dbReference type="GO" id="GO:0005319">
    <property type="term" value="F:lipid transporter activity"/>
    <property type="evidence" value="ECO:0007669"/>
    <property type="project" value="TreeGrafter"/>
</dbReference>
<evidence type="ECO:0000313" key="6">
    <source>
        <dbReference type="RefSeq" id="XP_055896044.1"/>
    </source>
</evidence>
<dbReference type="InterPro" id="IPR003439">
    <property type="entry name" value="ABC_transporter-like_ATP-bd"/>
</dbReference>
<dbReference type="GeneID" id="106075873"/>
<dbReference type="Pfam" id="PF00005">
    <property type="entry name" value="ABC_tran"/>
    <property type="match status" value="1"/>
</dbReference>
<protein>
    <submittedName>
        <fullName evidence="6">Phospholipid-transporting ATPase ABCA3-like</fullName>
    </submittedName>
</protein>
<dbReference type="GO" id="GO:0140359">
    <property type="term" value="F:ABC-type transporter activity"/>
    <property type="evidence" value="ECO:0007669"/>
    <property type="project" value="InterPro"/>
</dbReference>
<keyword evidence="3" id="KW-0812">Transmembrane</keyword>
<dbReference type="InterPro" id="IPR026082">
    <property type="entry name" value="ABCA"/>
</dbReference>
<dbReference type="GO" id="GO:0016887">
    <property type="term" value="F:ATP hydrolysis activity"/>
    <property type="evidence" value="ECO:0007669"/>
    <property type="project" value="InterPro"/>
</dbReference>
<dbReference type="PROSITE" id="PS50893">
    <property type="entry name" value="ABC_TRANSPORTER_2"/>
    <property type="match status" value="1"/>
</dbReference>
<organism evidence="5 6">
    <name type="scientific">Biomphalaria glabrata</name>
    <name type="common">Bloodfluke planorb</name>
    <name type="synonym">Freshwater snail</name>
    <dbReference type="NCBI Taxonomy" id="6526"/>
    <lineage>
        <taxon>Eukaryota</taxon>
        <taxon>Metazoa</taxon>
        <taxon>Spiralia</taxon>
        <taxon>Lophotrochozoa</taxon>
        <taxon>Mollusca</taxon>
        <taxon>Gastropoda</taxon>
        <taxon>Heterobranchia</taxon>
        <taxon>Euthyneura</taxon>
        <taxon>Panpulmonata</taxon>
        <taxon>Hygrophila</taxon>
        <taxon>Lymnaeoidea</taxon>
        <taxon>Planorbidae</taxon>
        <taxon>Biomphalaria</taxon>
    </lineage>
</organism>
<evidence type="ECO:0000256" key="2">
    <source>
        <dbReference type="ARBA" id="ARBA00022840"/>
    </source>
</evidence>
<evidence type="ECO:0000313" key="5">
    <source>
        <dbReference type="Proteomes" id="UP001165740"/>
    </source>
</evidence>
<keyword evidence="1" id="KW-0547">Nucleotide-binding</keyword>
<dbReference type="PANTHER" id="PTHR19229:SF241">
    <property type="entry name" value="ABC TRANSPORTER DOMAIN-CONTAINING PROTEIN"/>
    <property type="match status" value="1"/>
</dbReference>
<evidence type="ECO:0000256" key="1">
    <source>
        <dbReference type="ARBA" id="ARBA00022741"/>
    </source>
</evidence>
<dbReference type="Proteomes" id="UP001165740">
    <property type="component" value="Chromosome 9"/>
</dbReference>
<feature type="domain" description="ABC transporter" evidence="4">
    <location>
        <begin position="141"/>
        <end position="375"/>
    </location>
</feature>
<evidence type="ECO:0000256" key="3">
    <source>
        <dbReference type="SAM" id="Phobius"/>
    </source>
</evidence>
<dbReference type="SUPFAM" id="SSF52540">
    <property type="entry name" value="P-loop containing nucleoside triphosphate hydrolases"/>
    <property type="match status" value="1"/>
</dbReference>
<dbReference type="InterPro" id="IPR003593">
    <property type="entry name" value="AAA+_ATPase"/>
</dbReference>
<sequence length="471" mass="52573">MSLHFFRTEEFHHEMSVLDIVFRLTTPNYGLTFFLQIATYISHSYVSYSLQPHASRSDHSRTTLSKYFLEYIVTCVVQMTLCWSTVAFLEMDVYRRLSYWVNALTQCQQKPKPETEEKVGNDNIQQEKVKVDSNPDTADTIIVSHVTKNYDKCLQQSNAVEDACLFIGPYDCVGLVGPNGAGKSLILQMISGTETITSGDIYVDGFSVKTHLNSIRPSMVHCQQTITLANLLTGKETLVFYARLKGIPGTAVQNVVLSIIHFVSLSLYENTLIKKYSDSSKRKLLLGVCLLSFPKFIILDYPTSGVDILGRDKMLTLFELMRSQGCTILMTSDSVGDCEGHCSRVAIVRNSSIVTLDEPQKILYQQGQGYVLTLHALDSDEDDGHRLSLEQAEQLILSALPTSQILTKQEELTEIHMPNSVEQADMYDTLIKGKSVNLFGHFQVQRLSISNVICSGDLNEPTAATTSTAVV</sequence>
<dbReference type="InterPro" id="IPR027417">
    <property type="entry name" value="P-loop_NTPase"/>
</dbReference>
<dbReference type="GO" id="GO:0016020">
    <property type="term" value="C:membrane"/>
    <property type="evidence" value="ECO:0007669"/>
    <property type="project" value="InterPro"/>
</dbReference>
<keyword evidence="2" id="KW-0067">ATP-binding</keyword>
<gene>
    <name evidence="6" type="primary">LOC106075873</name>
</gene>
<feature type="transmembrane region" description="Helical" evidence="3">
    <location>
        <begin position="284"/>
        <end position="301"/>
    </location>
</feature>
<dbReference type="SMART" id="SM00382">
    <property type="entry name" value="AAA"/>
    <property type="match status" value="1"/>
</dbReference>
<keyword evidence="5" id="KW-1185">Reference proteome</keyword>
<evidence type="ECO:0000259" key="4">
    <source>
        <dbReference type="PROSITE" id="PS50893"/>
    </source>
</evidence>
<keyword evidence="3" id="KW-1133">Transmembrane helix</keyword>
<dbReference type="AlphaFoldDB" id="A0A9W3B9D5"/>
<reference evidence="6" key="1">
    <citation type="submission" date="2025-08" db="UniProtKB">
        <authorList>
            <consortium name="RefSeq"/>
        </authorList>
    </citation>
    <scope>IDENTIFICATION</scope>
</reference>
<dbReference type="GO" id="GO:0005524">
    <property type="term" value="F:ATP binding"/>
    <property type="evidence" value="ECO:0007669"/>
    <property type="project" value="UniProtKB-KW"/>
</dbReference>
<accession>A0A9W3B9D5</accession>